<dbReference type="PANTHER" id="PTHR36971:SF1">
    <property type="entry name" value="METHYLTRANSFERASE DOMAIN-CONTAINING PROTEIN"/>
    <property type="match status" value="1"/>
</dbReference>
<reference evidence="7" key="1">
    <citation type="submission" date="2021-01" db="EMBL/GenBank/DDBJ databases">
        <authorList>
            <person name="Corre E."/>
            <person name="Pelletier E."/>
            <person name="Niang G."/>
            <person name="Scheremetjew M."/>
            <person name="Finn R."/>
            <person name="Kale V."/>
            <person name="Holt S."/>
            <person name="Cochrane G."/>
            <person name="Meng A."/>
            <person name="Brown T."/>
            <person name="Cohen L."/>
        </authorList>
    </citation>
    <scope>NUCLEOTIDE SEQUENCE</scope>
    <source>
        <strain evidence="7">ATCC 50979</strain>
    </source>
</reference>
<evidence type="ECO:0000256" key="4">
    <source>
        <dbReference type="PROSITE-ProRule" id="PRU00723"/>
    </source>
</evidence>
<dbReference type="PROSITE" id="PS50103">
    <property type="entry name" value="ZF_C3H1"/>
    <property type="match status" value="1"/>
</dbReference>
<dbReference type="PANTHER" id="PTHR36971">
    <property type="entry name" value="UNNAMED PRODUCT"/>
    <property type="match status" value="1"/>
</dbReference>
<dbReference type="Gene3D" id="4.10.1000.10">
    <property type="entry name" value="Zinc finger, CCCH-type"/>
    <property type="match status" value="1"/>
</dbReference>
<feature type="zinc finger region" description="C3H1-type" evidence="4">
    <location>
        <begin position="5"/>
        <end position="27"/>
    </location>
</feature>
<evidence type="ECO:0000256" key="5">
    <source>
        <dbReference type="SAM" id="MobiDB-lite"/>
    </source>
</evidence>
<keyword evidence="3 4" id="KW-0862">Zinc</keyword>
<dbReference type="InterPro" id="IPR036855">
    <property type="entry name" value="Znf_CCCH_sf"/>
</dbReference>
<keyword evidence="2 4" id="KW-0863">Zinc-finger</keyword>
<sequence length="378" mass="41397">MPDSFCKHFVRGNCRYGDSCSYRHPTDEAEIEKIRSENPLLTATGWAAAKRRGAVRNGSKSAEFRRFLLQTFGVELLQSGRGVLDVAGGKGELAFELVNLSGIPTTTIDPRPLNRLNQYARRALRGLYHASCGDPAQQFNLAMPEAPSSLAQLRGPDHLRCFFGPLLWQPASDERRATFDEGIEEARRVVWTSQGHKKADSADPQGSAQDDGDATLSTFGRGAVYRCECGVECTRPDALEVHRRGRRHAERMAAGGRDPIQLEAARLIDTYEDALDLVARCSVLVGLHPDQAAGPIVEAAVALGKPFAVIPCCTYSAEFPKRKLPDGTRVTTHGHLVEYLRTRLPDGQTAIKTLDFGGKNIVVYSVPPQQRQGEGTTD</sequence>
<dbReference type="EMBL" id="HBGL01012932">
    <property type="protein sequence ID" value="CAD9304917.1"/>
    <property type="molecule type" value="Transcribed_RNA"/>
</dbReference>
<protein>
    <recommendedName>
        <fullName evidence="6">C3H1-type domain-containing protein</fullName>
    </recommendedName>
</protein>
<organism evidence="7">
    <name type="scientific">Sexangularia sp. CB-2014</name>
    <dbReference type="NCBI Taxonomy" id="1486929"/>
    <lineage>
        <taxon>Eukaryota</taxon>
        <taxon>Amoebozoa</taxon>
        <taxon>Tubulinea</taxon>
        <taxon>Elardia</taxon>
        <taxon>Arcellinida</taxon>
        <taxon>Arcellinida incertae sedis</taxon>
        <taxon>Sexangularia</taxon>
    </lineage>
</organism>
<proteinExistence type="predicted"/>
<evidence type="ECO:0000256" key="3">
    <source>
        <dbReference type="ARBA" id="ARBA00022833"/>
    </source>
</evidence>
<evidence type="ECO:0000259" key="6">
    <source>
        <dbReference type="PROSITE" id="PS50103"/>
    </source>
</evidence>
<dbReference type="SMART" id="SM00356">
    <property type="entry name" value="ZnF_C3H1"/>
    <property type="match status" value="1"/>
</dbReference>
<keyword evidence="1 4" id="KW-0479">Metal-binding</keyword>
<name>A0A7S1YJT2_9EUKA</name>
<dbReference type="GO" id="GO:0008270">
    <property type="term" value="F:zinc ion binding"/>
    <property type="evidence" value="ECO:0007669"/>
    <property type="project" value="UniProtKB-KW"/>
</dbReference>
<evidence type="ECO:0000256" key="2">
    <source>
        <dbReference type="ARBA" id="ARBA00022771"/>
    </source>
</evidence>
<dbReference type="SUPFAM" id="SSF90229">
    <property type="entry name" value="CCCH zinc finger"/>
    <property type="match status" value="1"/>
</dbReference>
<evidence type="ECO:0000256" key="1">
    <source>
        <dbReference type="ARBA" id="ARBA00022723"/>
    </source>
</evidence>
<feature type="region of interest" description="Disordered" evidence="5">
    <location>
        <begin position="193"/>
        <end position="214"/>
    </location>
</feature>
<evidence type="ECO:0000313" key="7">
    <source>
        <dbReference type="EMBL" id="CAD9304917.1"/>
    </source>
</evidence>
<dbReference type="Pfam" id="PF18044">
    <property type="entry name" value="zf-CCCH_4"/>
    <property type="match status" value="1"/>
</dbReference>
<gene>
    <name evidence="7" type="ORF">SSP0437_LOCUS10111</name>
</gene>
<accession>A0A7S1YJT2</accession>
<dbReference type="InterPro" id="IPR000571">
    <property type="entry name" value="Znf_CCCH"/>
</dbReference>
<dbReference type="InterPro" id="IPR041367">
    <property type="entry name" value="Znf-CCCH_4"/>
</dbReference>
<feature type="domain" description="C3H1-type" evidence="6">
    <location>
        <begin position="5"/>
        <end position="27"/>
    </location>
</feature>
<dbReference type="AlphaFoldDB" id="A0A7S1YJT2"/>